<evidence type="ECO:0000256" key="1">
    <source>
        <dbReference type="SAM" id="MobiDB-lite"/>
    </source>
</evidence>
<feature type="region of interest" description="Disordered" evidence="1">
    <location>
        <begin position="1"/>
        <end position="20"/>
    </location>
</feature>
<feature type="region of interest" description="Disordered" evidence="1">
    <location>
        <begin position="51"/>
        <end position="78"/>
    </location>
</feature>
<accession>A0A803QIJ0</accession>
<dbReference type="EMBL" id="UZAU01000818">
    <property type="status" value="NOT_ANNOTATED_CDS"/>
    <property type="molecule type" value="Genomic_DNA"/>
</dbReference>
<name>A0A803QIJ0_CANSA</name>
<feature type="compositionally biased region" description="Polar residues" evidence="1">
    <location>
        <begin position="11"/>
        <end position="20"/>
    </location>
</feature>
<dbReference type="EnsemblPlants" id="evm.model.10.1120">
    <property type="protein sequence ID" value="cds.evm.model.10.1120"/>
    <property type="gene ID" value="evm.TU.10.1120"/>
</dbReference>
<proteinExistence type="predicted"/>
<evidence type="ECO:0000313" key="2">
    <source>
        <dbReference type="EnsemblPlants" id="cds.evm.model.10.1120"/>
    </source>
</evidence>
<keyword evidence="3" id="KW-1185">Reference proteome</keyword>
<reference evidence="2" key="1">
    <citation type="submission" date="2021-03" db="UniProtKB">
        <authorList>
            <consortium name="EnsemblPlants"/>
        </authorList>
    </citation>
    <scope>IDENTIFICATION</scope>
</reference>
<dbReference type="Gramene" id="evm.model.10.1120">
    <property type="protein sequence ID" value="cds.evm.model.10.1120"/>
    <property type="gene ID" value="evm.TU.10.1120"/>
</dbReference>
<organism evidence="2 3">
    <name type="scientific">Cannabis sativa</name>
    <name type="common">Hemp</name>
    <name type="synonym">Marijuana</name>
    <dbReference type="NCBI Taxonomy" id="3483"/>
    <lineage>
        <taxon>Eukaryota</taxon>
        <taxon>Viridiplantae</taxon>
        <taxon>Streptophyta</taxon>
        <taxon>Embryophyta</taxon>
        <taxon>Tracheophyta</taxon>
        <taxon>Spermatophyta</taxon>
        <taxon>Magnoliopsida</taxon>
        <taxon>eudicotyledons</taxon>
        <taxon>Gunneridae</taxon>
        <taxon>Pentapetalae</taxon>
        <taxon>rosids</taxon>
        <taxon>fabids</taxon>
        <taxon>Rosales</taxon>
        <taxon>Cannabaceae</taxon>
        <taxon>Cannabis</taxon>
    </lineage>
</organism>
<feature type="compositionally biased region" description="Basic and acidic residues" evidence="1">
    <location>
        <begin position="60"/>
        <end position="69"/>
    </location>
</feature>
<dbReference type="Proteomes" id="UP000596661">
    <property type="component" value="Unassembled WGS sequence"/>
</dbReference>
<protein>
    <submittedName>
        <fullName evidence="2">Uncharacterized protein</fullName>
    </submittedName>
</protein>
<dbReference type="AlphaFoldDB" id="A0A803QIJ0"/>
<evidence type="ECO:0000313" key="3">
    <source>
        <dbReference type="Proteomes" id="UP000596661"/>
    </source>
</evidence>
<sequence>MIRYDSIDCESPQSNETMKEQGSYNNATMNLMESSIPARDDLTCFNTCKPDGSGVSDGGRLTKGDDRKPSRGMITTPDRDTACISTEAMSGEFSAMGLKLDGAMSRGGRRPTGHELLSRRRSNGGIWEISIG</sequence>